<dbReference type="AlphaFoldDB" id="A0A8J5QR76"/>
<evidence type="ECO:0008006" key="9">
    <source>
        <dbReference type="Google" id="ProtNLM"/>
    </source>
</evidence>
<evidence type="ECO:0000313" key="7">
    <source>
        <dbReference type="EMBL" id="KAG8038878.1"/>
    </source>
</evidence>
<keyword evidence="2 6" id="KW-0812">Transmembrane</keyword>
<evidence type="ECO:0000256" key="4">
    <source>
        <dbReference type="ARBA" id="ARBA00023136"/>
    </source>
</evidence>
<evidence type="ECO:0000256" key="5">
    <source>
        <dbReference type="SAM" id="MobiDB-lite"/>
    </source>
</evidence>
<reference evidence="7" key="1">
    <citation type="submission" date="2020-03" db="EMBL/GenBank/DDBJ databases">
        <authorList>
            <person name="Chebbi M.A."/>
            <person name="Drezen J.M."/>
        </authorList>
    </citation>
    <scope>NUCLEOTIDE SEQUENCE</scope>
    <source>
        <tissue evidence="7">Whole body</tissue>
    </source>
</reference>
<dbReference type="GO" id="GO:0098943">
    <property type="term" value="P:neurotransmitter receptor transport, postsynaptic endosome to lysosome"/>
    <property type="evidence" value="ECO:0007669"/>
    <property type="project" value="TreeGrafter"/>
</dbReference>
<dbReference type="EMBL" id="JAAOIC020000039">
    <property type="protein sequence ID" value="KAG8038878.1"/>
    <property type="molecule type" value="Genomic_DNA"/>
</dbReference>
<gene>
    <name evidence="7" type="ORF">G9C98_003185</name>
</gene>
<dbReference type="GO" id="GO:0098970">
    <property type="term" value="P:postsynaptic neurotransmitter receptor diffusion trapping"/>
    <property type="evidence" value="ECO:0007669"/>
    <property type="project" value="TreeGrafter"/>
</dbReference>
<dbReference type="Pfam" id="PF13903">
    <property type="entry name" value="Claudin_2"/>
    <property type="match status" value="1"/>
</dbReference>
<dbReference type="PANTHER" id="PTHR12107:SF0">
    <property type="entry name" value="STARGAZIN (MAMMALIAN CALCIUM CHANNEL) HOMOLOG"/>
    <property type="match status" value="1"/>
</dbReference>
<feature type="transmembrane region" description="Helical" evidence="6">
    <location>
        <begin position="232"/>
        <end position="252"/>
    </location>
</feature>
<evidence type="ECO:0000256" key="6">
    <source>
        <dbReference type="SAM" id="Phobius"/>
    </source>
</evidence>
<comment type="caution">
    <text evidence="7">The sequence shown here is derived from an EMBL/GenBank/DDBJ whole genome shotgun (WGS) entry which is preliminary data.</text>
</comment>
<dbReference type="GO" id="GO:0019226">
    <property type="term" value="P:transmission of nerve impulse"/>
    <property type="evidence" value="ECO:0007669"/>
    <property type="project" value="TreeGrafter"/>
</dbReference>
<keyword evidence="3 6" id="KW-1133">Transmembrane helix</keyword>
<proteinExistence type="predicted"/>
<organism evidence="7 8">
    <name type="scientific">Cotesia typhae</name>
    <dbReference type="NCBI Taxonomy" id="2053667"/>
    <lineage>
        <taxon>Eukaryota</taxon>
        <taxon>Metazoa</taxon>
        <taxon>Ecdysozoa</taxon>
        <taxon>Arthropoda</taxon>
        <taxon>Hexapoda</taxon>
        <taxon>Insecta</taxon>
        <taxon>Pterygota</taxon>
        <taxon>Neoptera</taxon>
        <taxon>Endopterygota</taxon>
        <taxon>Hymenoptera</taxon>
        <taxon>Apocrita</taxon>
        <taxon>Ichneumonoidea</taxon>
        <taxon>Braconidae</taxon>
        <taxon>Microgastrinae</taxon>
        <taxon>Cotesia</taxon>
    </lineage>
</organism>
<feature type="transmembrane region" description="Helical" evidence="6">
    <location>
        <begin position="264"/>
        <end position="287"/>
    </location>
</feature>
<sequence length="481" mass="55006">MKKGSEDEATFEDCLEKRREFVVMSCYNCCGYCYEEEDDHRIEQSGISSGYSRASSTYNHSDNSSNSDNSLRIASGISAFLSLIIVSVAIGTGEWLFTEEKLPKAFSSNASVEPDSKVTYSGLWRVCVATMFVLEKPSVVMQRYERGSGGKGGREEGQTERDVRRNEEMTRYLAYRKPPFFSFRSDCSLVYERKPSHIHYECSSIDYFPNEEYSPDPSDSTMAIPYAVTKSAMFFFIATLLLVVAEVCYFAAHVSRPRHQLCVFVAGVIFTICGLLMLVGMIMYISVFKAEVGSKLRPRSSFQGPPFTYRYGFSFLLYVSGFITTEVAGTSAIFLYISWHQRDFGKRELSRKNCEDVYHLSNHVHQQNFHPSHSHQTHSSFLCERHQKRYYFSKDSVDQADFDEFLPPLPSLDYHEYPRQFPRDLTTQTISTTADVLNDECGSNIQHEFVTFDFETPFPPVPPIKGSSEWPLEAFRRTTPV</sequence>
<dbReference type="PANTHER" id="PTHR12107">
    <property type="entry name" value="VOLTAGE-DEPENDENT CALCIUM CHANNEL GAMMA SUBUNIT"/>
    <property type="match status" value="1"/>
</dbReference>
<dbReference type="GO" id="GO:0099590">
    <property type="term" value="P:neurotransmitter receptor internalization"/>
    <property type="evidence" value="ECO:0007669"/>
    <property type="project" value="TreeGrafter"/>
</dbReference>
<evidence type="ECO:0000256" key="2">
    <source>
        <dbReference type="ARBA" id="ARBA00022692"/>
    </source>
</evidence>
<evidence type="ECO:0000313" key="8">
    <source>
        <dbReference type="Proteomes" id="UP000729913"/>
    </source>
</evidence>
<dbReference type="GO" id="GO:0016247">
    <property type="term" value="F:channel regulator activity"/>
    <property type="evidence" value="ECO:0007669"/>
    <property type="project" value="TreeGrafter"/>
</dbReference>
<dbReference type="Proteomes" id="UP000729913">
    <property type="component" value="Unassembled WGS sequence"/>
</dbReference>
<dbReference type="InterPro" id="IPR051072">
    <property type="entry name" value="CACNG_subunit"/>
</dbReference>
<dbReference type="InterPro" id="IPR004031">
    <property type="entry name" value="PMP22/EMP/MP20/Claudin"/>
</dbReference>
<evidence type="ECO:0000256" key="3">
    <source>
        <dbReference type="ARBA" id="ARBA00022989"/>
    </source>
</evidence>
<feature type="transmembrane region" description="Helical" evidence="6">
    <location>
        <begin position="315"/>
        <end position="337"/>
    </location>
</feature>
<name>A0A8J5QR76_9HYME</name>
<dbReference type="OrthoDB" id="9990458at2759"/>
<comment type="subcellular location">
    <subcellularLocation>
        <location evidence="1">Membrane</location>
        <topology evidence="1">Multi-pass membrane protein</topology>
    </subcellularLocation>
</comment>
<keyword evidence="4 6" id="KW-0472">Membrane</keyword>
<feature type="transmembrane region" description="Helical" evidence="6">
    <location>
        <begin position="73"/>
        <end position="97"/>
    </location>
</feature>
<dbReference type="GO" id="GO:0098839">
    <property type="term" value="C:postsynaptic density membrane"/>
    <property type="evidence" value="ECO:0007669"/>
    <property type="project" value="TreeGrafter"/>
</dbReference>
<accession>A0A8J5QR76</accession>
<protein>
    <recommendedName>
        <fullName evidence="9">Voltage-dependent calcium channel gamma-5 subunit</fullName>
    </recommendedName>
</protein>
<reference evidence="7" key="2">
    <citation type="submission" date="2021-04" db="EMBL/GenBank/DDBJ databases">
        <title>Genome-wide patterns of bracovirus chromosomal integration into multiple host tissues during parasitism.</title>
        <authorList>
            <person name="Chebbi M.A.C."/>
        </authorList>
    </citation>
    <scope>NUCLEOTIDE SEQUENCE</scope>
    <source>
        <tissue evidence="7">Whole body</tissue>
    </source>
</reference>
<dbReference type="GO" id="GO:0032281">
    <property type="term" value="C:AMPA glutamate receptor complex"/>
    <property type="evidence" value="ECO:0007669"/>
    <property type="project" value="TreeGrafter"/>
</dbReference>
<feature type="region of interest" description="Disordered" evidence="5">
    <location>
        <begin position="145"/>
        <end position="164"/>
    </location>
</feature>
<dbReference type="GO" id="GO:0005245">
    <property type="term" value="F:voltage-gated calcium channel activity"/>
    <property type="evidence" value="ECO:0007669"/>
    <property type="project" value="TreeGrafter"/>
</dbReference>
<evidence type="ECO:0000256" key="1">
    <source>
        <dbReference type="ARBA" id="ARBA00004141"/>
    </source>
</evidence>
<keyword evidence="8" id="KW-1185">Reference proteome</keyword>
<dbReference type="GO" id="GO:0051968">
    <property type="term" value="P:positive regulation of synaptic transmission, glutamatergic"/>
    <property type="evidence" value="ECO:0007669"/>
    <property type="project" value="TreeGrafter"/>
</dbReference>